<accession>A0ABX6H630</accession>
<proteinExistence type="predicted"/>
<feature type="region of interest" description="Disordered" evidence="1">
    <location>
        <begin position="34"/>
        <end position="56"/>
    </location>
</feature>
<dbReference type="RefSeq" id="WP_152535022.1">
    <property type="nucleotide sequence ID" value="NZ_CP047265.1"/>
</dbReference>
<protein>
    <recommendedName>
        <fullName evidence="4">Filamentous hemagglutinin</fullName>
    </recommendedName>
</protein>
<feature type="compositionally biased region" description="Polar residues" evidence="1">
    <location>
        <begin position="193"/>
        <end position="220"/>
    </location>
</feature>
<feature type="compositionally biased region" description="Low complexity" evidence="1">
    <location>
        <begin position="45"/>
        <end position="54"/>
    </location>
</feature>
<name>A0ABX6H630_9PSED</name>
<evidence type="ECO:0000313" key="2">
    <source>
        <dbReference type="EMBL" id="QHF01001.1"/>
    </source>
</evidence>
<reference evidence="2 3" key="1">
    <citation type="journal article" date="2014" name="Genome Announc.">
        <title>Draft Genome Sequences of a Phylogenetically Diverse Suite of Pseudomonas syringae Strains from Multiple Source Populations.</title>
        <authorList>
            <person name="Baltrus D.A."/>
            <person name="Yourstone S."/>
            <person name="Lind A."/>
            <person name="Guilbaud C."/>
            <person name="Sands D.C."/>
            <person name="Jones C.D."/>
            <person name="Morris C.E."/>
            <person name="Dangl J.L."/>
        </authorList>
    </citation>
    <scope>NUCLEOTIDE SEQUENCE [LARGE SCALE GENOMIC DNA]</scope>
    <source>
        <strain evidence="2 3">CC1524</strain>
    </source>
</reference>
<dbReference type="EMBL" id="CP047265">
    <property type="protein sequence ID" value="QHF01001.1"/>
    <property type="molecule type" value="Genomic_DNA"/>
</dbReference>
<evidence type="ECO:0000256" key="1">
    <source>
        <dbReference type="SAM" id="MobiDB-lite"/>
    </source>
</evidence>
<evidence type="ECO:0008006" key="4">
    <source>
        <dbReference type="Google" id="ProtNLM"/>
    </source>
</evidence>
<gene>
    <name evidence="2" type="ORF">N015_00695</name>
</gene>
<feature type="region of interest" description="Disordered" evidence="1">
    <location>
        <begin position="180"/>
        <end position="220"/>
    </location>
</feature>
<evidence type="ECO:0000313" key="3">
    <source>
        <dbReference type="Proteomes" id="UP000464644"/>
    </source>
</evidence>
<dbReference type="Proteomes" id="UP000464644">
    <property type="component" value="Chromosome"/>
</dbReference>
<organism evidence="2 3">
    <name type="scientific">Pseudomonas asturiensis</name>
    <dbReference type="NCBI Taxonomy" id="1190415"/>
    <lineage>
        <taxon>Bacteria</taxon>
        <taxon>Pseudomonadati</taxon>
        <taxon>Pseudomonadota</taxon>
        <taxon>Gammaproteobacteria</taxon>
        <taxon>Pseudomonadales</taxon>
        <taxon>Pseudomonadaceae</taxon>
        <taxon>Pseudomonas</taxon>
    </lineage>
</organism>
<sequence length="220" mass="23330">MCKFLSSTSFPVHLLDDKNSRLVNPIIDAQGANRASGGYAAGLPGSTTTSTGGSQIADQTPNDYSRPVMVLPAQGVMNQDGKIAESANNGTGQNTLTNLRPGDADIAQRPVRTLVQDDSGRYWLQISTGKGITPSNLNDFIKTPDGNTRISTPNGNEDFSTHLGLSGGADVKYAGSIRFENNDGPNRGEIKSWKNNSGHYQPPATFSGNSGLSESLFNPR</sequence>
<keyword evidence="3" id="KW-1185">Reference proteome</keyword>